<keyword evidence="3 7" id="KW-0812">Transmembrane</keyword>
<dbReference type="Proteomes" id="UP001270362">
    <property type="component" value="Unassembled WGS sequence"/>
</dbReference>
<dbReference type="Pfam" id="PF07690">
    <property type="entry name" value="MFS_1"/>
    <property type="match status" value="1"/>
</dbReference>
<feature type="transmembrane region" description="Helical" evidence="7">
    <location>
        <begin position="105"/>
        <end position="128"/>
    </location>
</feature>
<dbReference type="Gene3D" id="1.20.1250.20">
    <property type="entry name" value="MFS general substrate transporter like domains"/>
    <property type="match status" value="2"/>
</dbReference>
<keyword evidence="5 7" id="KW-0472">Membrane</keyword>
<feature type="transmembrane region" description="Helical" evidence="7">
    <location>
        <begin position="47"/>
        <end position="66"/>
    </location>
</feature>
<dbReference type="AlphaFoldDB" id="A0AAE1CH95"/>
<reference evidence="8" key="2">
    <citation type="submission" date="2023-06" db="EMBL/GenBank/DDBJ databases">
        <authorList>
            <consortium name="Lawrence Berkeley National Laboratory"/>
            <person name="Haridas S."/>
            <person name="Hensen N."/>
            <person name="Bonometti L."/>
            <person name="Westerberg I."/>
            <person name="Brannstrom I.O."/>
            <person name="Guillou S."/>
            <person name="Cros-Aarteil S."/>
            <person name="Calhoun S."/>
            <person name="Kuo A."/>
            <person name="Mondo S."/>
            <person name="Pangilinan J."/>
            <person name="Riley R."/>
            <person name="Labutti K."/>
            <person name="Andreopoulos B."/>
            <person name="Lipzen A."/>
            <person name="Chen C."/>
            <person name="Yanf M."/>
            <person name="Daum C."/>
            <person name="Ng V."/>
            <person name="Clum A."/>
            <person name="Steindorff A."/>
            <person name="Ohm R."/>
            <person name="Martin F."/>
            <person name="Silar P."/>
            <person name="Natvig D."/>
            <person name="Lalanne C."/>
            <person name="Gautier V."/>
            <person name="Ament-Velasquez S.L."/>
            <person name="Kruys A."/>
            <person name="Hutchinson M.I."/>
            <person name="Powell A.J."/>
            <person name="Barry K."/>
            <person name="Miller A.N."/>
            <person name="Grigoriev I.V."/>
            <person name="Debuchy R."/>
            <person name="Gladieux P."/>
            <person name="Thoren M.H."/>
            <person name="Johannesson H."/>
        </authorList>
    </citation>
    <scope>NUCLEOTIDE SEQUENCE</scope>
    <source>
        <strain evidence="8">CBS 314.62</strain>
    </source>
</reference>
<evidence type="ECO:0000313" key="8">
    <source>
        <dbReference type="EMBL" id="KAK3694209.1"/>
    </source>
</evidence>
<dbReference type="PANTHER" id="PTHR23506:SF23">
    <property type="entry name" value="GH10249P"/>
    <property type="match status" value="1"/>
</dbReference>
<evidence type="ECO:0000256" key="6">
    <source>
        <dbReference type="SAM" id="MobiDB-lite"/>
    </source>
</evidence>
<dbReference type="SUPFAM" id="SSF103473">
    <property type="entry name" value="MFS general substrate transporter"/>
    <property type="match status" value="1"/>
</dbReference>
<dbReference type="InterPro" id="IPR050930">
    <property type="entry name" value="MFS_Vesicular_Transporter"/>
</dbReference>
<dbReference type="PANTHER" id="PTHR23506">
    <property type="entry name" value="GH10249P"/>
    <property type="match status" value="1"/>
</dbReference>
<comment type="caution">
    <text evidence="8">The sequence shown here is derived from an EMBL/GenBank/DDBJ whole genome shotgun (WGS) entry which is preliminary data.</text>
</comment>
<feature type="transmembrane region" description="Helical" evidence="7">
    <location>
        <begin position="341"/>
        <end position="358"/>
    </location>
</feature>
<dbReference type="GO" id="GO:0016020">
    <property type="term" value="C:membrane"/>
    <property type="evidence" value="ECO:0007669"/>
    <property type="project" value="UniProtKB-SubCell"/>
</dbReference>
<evidence type="ECO:0000256" key="4">
    <source>
        <dbReference type="ARBA" id="ARBA00022989"/>
    </source>
</evidence>
<gene>
    <name evidence="8" type="ORF">B0T22DRAFT_371002</name>
</gene>
<feature type="transmembrane region" description="Helical" evidence="7">
    <location>
        <begin position="134"/>
        <end position="155"/>
    </location>
</feature>
<feature type="transmembrane region" description="Helical" evidence="7">
    <location>
        <begin position="425"/>
        <end position="444"/>
    </location>
</feature>
<evidence type="ECO:0000313" key="9">
    <source>
        <dbReference type="Proteomes" id="UP001270362"/>
    </source>
</evidence>
<dbReference type="InterPro" id="IPR036259">
    <property type="entry name" value="MFS_trans_sf"/>
</dbReference>
<feature type="transmembrane region" description="Helical" evidence="7">
    <location>
        <begin position="370"/>
        <end position="391"/>
    </location>
</feature>
<dbReference type="GO" id="GO:0022857">
    <property type="term" value="F:transmembrane transporter activity"/>
    <property type="evidence" value="ECO:0007669"/>
    <property type="project" value="InterPro"/>
</dbReference>
<accession>A0AAE1CH95</accession>
<name>A0AAE1CH95_9PEZI</name>
<evidence type="ECO:0000256" key="3">
    <source>
        <dbReference type="ARBA" id="ARBA00022692"/>
    </source>
</evidence>
<comment type="subcellular location">
    <subcellularLocation>
        <location evidence="1">Membrane</location>
        <topology evidence="1">Multi-pass membrane protein</topology>
    </subcellularLocation>
</comment>
<feature type="transmembrane region" description="Helical" evidence="7">
    <location>
        <begin position="275"/>
        <end position="299"/>
    </location>
</feature>
<keyword evidence="9" id="KW-1185">Reference proteome</keyword>
<feature type="transmembrane region" description="Helical" evidence="7">
    <location>
        <begin position="311"/>
        <end position="329"/>
    </location>
</feature>
<feature type="transmembrane region" description="Helical" evidence="7">
    <location>
        <begin position="6"/>
        <end position="26"/>
    </location>
</feature>
<feature type="transmembrane region" description="Helical" evidence="7">
    <location>
        <begin position="167"/>
        <end position="189"/>
    </location>
</feature>
<organism evidence="8 9">
    <name type="scientific">Podospora appendiculata</name>
    <dbReference type="NCBI Taxonomy" id="314037"/>
    <lineage>
        <taxon>Eukaryota</taxon>
        <taxon>Fungi</taxon>
        <taxon>Dikarya</taxon>
        <taxon>Ascomycota</taxon>
        <taxon>Pezizomycotina</taxon>
        <taxon>Sordariomycetes</taxon>
        <taxon>Sordariomycetidae</taxon>
        <taxon>Sordariales</taxon>
        <taxon>Podosporaceae</taxon>
        <taxon>Podospora</taxon>
    </lineage>
</organism>
<keyword evidence="4 7" id="KW-1133">Transmembrane helix</keyword>
<evidence type="ECO:0000256" key="2">
    <source>
        <dbReference type="ARBA" id="ARBA00022448"/>
    </source>
</evidence>
<sequence length="727" mass="77154">MFTLIALAKFAAFTDVFLSGLVIPLIPHIIQERTQVPADQVQMWTSILIAAYGGAFVAASPFMPFLTRQGPSLWAVSFIGIVSAAASFALLHLESNLPLLVLARALQGFAAVATTGACSGIMSAAAGAGVQTTVLAWLSPAIIQSTAMASGPVFAGFLHDYAGGQDAVFYCAYALIASNAILSLIALILTPKAQADSGSGANRLLSSDGAARNYGTMSSDRFQAEVSLRGGRMVETVSARSSPSPSLSPTRSRRSSVTSTVGAADEEHNPSSQRLIIAMCGYVVVGLLTTALQSVLPLFVEHNFGWSMSNIGFAFVALSGPAALISPIADAFTDRVSKGTRLLAAFGFLVCVPAFVYLGRFTGSTAPTQIALLTMLVVISFGMGLCADPLVKEITRAVTGVDRYSPAIGNTMSAVAQASSLPNVAYAWGSLIGPLLVGAVSWVWDWDTMARTLGVLSAITGVSMFLFLQGWVGNVQSQNDGRTVASVFDEESAPFLTGEGAYANRVPSVFYDQYEQPENLVKGGYYERAAPLIATDESGSIGTKKSSGHRRHFSVDNIPIVGLQPDQEASQVRFQASLETPLPLFAGAAILQHAGDAASKHSERRFLMREAPHAPATDPLLAAGNRYVLDEDREDGEGRGKRHVVVFEEGEVSPELLRRRQHHIVTINSLDGSAKLAASNPKSDHHAMHVTEEIDGEEPEFSGESRRYVVVLLNEGETGLEGDDHLE</sequence>
<keyword evidence="2" id="KW-0813">Transport</keyword>
<feature type="region of interest" description="Disordered" evidence="6">
    <location>
        <begin position="235"/>
        <end position="266"/>
    </location>
</feature>
<feature type="compositionally biased region" description="Low complexity" evidence="6">
    <location>
        <begin position="236"/>
        <end position="261"/>
    </location>
</feature>
<evidence type="ECO:0000256" key="7">
    <source>
        <dbReference type="SAM" id="Phobius"/>
    </source>
</evidence>
<dbReference type="InterPro" id="IPR011701">
    <property type="entry name" value="MFS"/>
</dbReference>
<evidence type="ECO:0000256" key="1">
    <source>
        <dbReference type="ARBA" id="ARBA00004141"/>
    </source>
</evidence>
<feature type="transmembrane region" description="Helical" evidence="7">
    <location>
        <begin position="453"/>
        <end position="472"/>
    </location>
</feature>
<dbReference type="EMBL" id="JAULSO010000001">
    <property type="protein sequence ID" value="KAK3694209.1"/>
    <property type="molecule type" value="Genomic_DNA"/>
</dbReference>
<feature type="transmembrane region" description="Helical" evidence="7">
    <location>
        <begin position="72"/>
        <end position="93"/>
    </location>
</feature>
<protein>
    <submittedName>
        <fullName evidence="8">Major facilitator superfamily domain-containing protein</fullName>
    </submittedName>
</protein>
<proteinExistence type="predicted"/>
<evidence type="ECO:0000256" key="5">
    <source>
        <dbReference type="ARBA" id="ARBA00023136"/>
    </source>
</evidence>
<reference evidence="8" key="1">
    <citation type="journal article" date="2023" name="Mol. Phylogenet. Evol.">
        <title>Genome-scale phylogeny and comparative genomics of the fungal order Sordariales.</title>
        <authorList>
            <person name="Hensen N."/>
            <person name="Bonometti L."/>
            <person name="Westerberg I."/>
            <person name="Brannstrom I.O."/>
            <person name="Guillou S."/>
            <person name="Cros-Aarteil S."/>
            <person name="Calhoun S."/>
            <person name="Haridas S."/>
            <person name="Kuo A."/>
            <person name="Mondo S."/>
            <person name="Pangilinan J."/>
            <person name="Riley R."/>
            <person name="LaButti K."/>
            <person name="Andreopoulos B."/>
            <person name="Lipzen A."/>
            <person name="Chen C."/>
            <person name="Yan M."/>
            <person name="Daum C."/>
            <person name="Ng V."/>
            <person name="Clum A."/>
            <person name="Steindorff A."/>
            <person name="Ohm R.A."/>
            <person name="Martin F."/>
            <person name="Silar P."/>
            <person name="Natvig D.O."/>
            <person name="Lalanne C."/>
            <person name="Gautier V."/>
            <person name="Ament-Velasquez S.L."/>
            <person name="Kruys A."/>
            <person name="Hutchinson M.I."/>
            <person name="Powell A.J."/>
            <person name="Barry K."/>
            <person name="Miller A.N."/>
            <person name="Grigoriev I.V."/>
            <person name="Debuchy R."/>
            <person name="Gladieux P."/>
            <person name="Hiltunen Thoren M."/>
            <person name="Johannesson H."/>
        </authorList>
    </citation>
    <scope>NUCLEOTIDE SEQUENCE</scope>
    <source>
        <strain evidence="8">CBS 314.62</strain>
    </source>
</reference>